<dbReference type="Gene3D" id="3.40.640.10">
    <property type="entry name" value="Type I PLP-dependent aspartate aminotransferase-like (Major domain)"/>
    <property type="match status" value="1"/>
</dbReference>
<dbReference type="SUPFAM" id="SSF53383">
    <property type="entry name" value="PLP-dependent transferases"/>
    <property type="match status" value="1"/>
</dbReference>
<evidence type="ECO:0000256" key="6">
    <source>
        <dbReference type="SAM" id="MobiDB-lite"/>
    </source>
</evidence>
<sequence length="390" mass="41746">MEQLPDNIDSPPAILGGPSIRPEGPPAWPLRDPAIEAVLQDLIRTGDWGRYHGSHCQQLAEALAAYHGIEHVELCASGTAAIELALRGLHVSPGSEVILAGYDFKGNFVDVLTMGAVPVLVDIRPDDWQVDVSRIEAAINGSTQAVLVSHLHGGIVDMPRLRELADHHGLPIIEDACQMPGATVHGRRAGLWGDAAVLSFGGSKLLSAGRGGAVLTSRADIAQRIRLYTQRGNAAYPLSEMQAAILVPQLEQLDERNAQRAENAASLIDRLVDVAGLTPLVSTGSDNAPGYYKLGLQYDPDAFASLSRDRFAEAMRAEGIALDPGFRALHAIHSRRRFRAADPLAEASRADDSVLTLHHPVLLGDDGDIRQIVTAIERIRQHAAAIVAAT</sequence>
<evidence type="ECO:0000256" key="1">
    <source>
        <dbReference type="ARBA" id="ARBA00022898"/>
    </source>
</evidence>
<dbReference type="GO" id="GO:0030170">
    <property type="term" value="F:pyridoxal phosphate binding"/>
    <property type="evidence" value="ECO:0007669"/>
    <property type="project" value="TreeGrafter"/>
</dbReference>
<keyword evidence="8" id="KW-1185">Reference proteome</keyword>
<keyword evidence="7" id="KW-0808">Transferase</keyword>
<evidence type="ECO:0000256" key="5">
    <source>
        <dbReference type="RuleBase" id="RU004508"/>
    </source>
</evidence>
<dbReference type="Gene3D" id="3.90.1150.10">
    <property type="entry name" value="Aspartate Aminotransferase, domain 1"/>
    <property type="match status" value="1"/>
</dbReference>
<dbReference type="InterPro" id="IPR000653">
    <property type="entry name" value="DegT/StrS_aminotransferase"/>
</dbReference>
<dbReference type="EMBL" id="CP036275">
    <property type="protein sequence ID" value="QDU35753.1"/>
    <property type="molecule type" value="Genomic_DNA"/>
</dbReference>
<dbReference type="InterPro" id="IPR015421">
    <property type="entry name" value="PyrdxlP-dep_Trfase_major"/>
</dbReference>
<dbReference type="PANTHER" id="PTHR30244:SF36">
    <property type="entry name" value="3-OXO-GLUCOSE-6-PHOSPHATE:GLUTAMATE AMINOTRANSFERASE"/>
    <property type="match status" value="1"/>
</dbReference>
<keyword evidence="7" id="KW-0032">Aminotransferase</keyword>
<protein>
    <submittedName>
        <fullName evidence="7">L-glutamine:scyllo-inosose aminotransferase</fullName>
        <ecNumber evidence="7">2.6.1.50</ecNumber>
    </submittedName>
</protein>
<evidence type="ECO:0000313" key="8">
    <source>
        <dbReference type="Proteomes" id="UP000320496"/>
    </source>
</evidence>
<name>A0A517YZZ5_9PLAN</name>
<organism evidence="7 8">
    <name type="scientific">Maioricimonas rarisocia</name>
    <dbReference type="NCBI Taxonomy" id="2528026"/>
    <lineage>
        <taxon>Bacteria</taxon>
        <taxon>Pseudomonadati</taxon>
        <taxon>Planctomycetota</taxon>
        <taxon>Planctomycetia</taxon>
        <taxon>Planctomycetales</taxon>
        <taxon>Planctomycetaceae</taxon>
        <taxon>Maioricimonas</taxon>
    </lineage>
</organism>
<evidence type="ECO:0000256" key="4">
    <source>
        <dbReference type="PIRSR" id="PIRSR000390-2"/>
    </source>
</evidence>
<dbReference type="EC" id="2.6.1.50" evidence="7"/>
<dbReference type="OrthoDB" id="257609at2"/>
<feature type="active site" description="Proton acceptor" evidence="3">
    <location>
        <position position="204"/>
    </location>
</feature>
<dbReference type="PANTHER" id="PTHR30244">
    <property type="entry name" value="TRANSAMINASE"/>
    <property type="match status" value="1"/>
</dbReference>
<dbReference type="InterPro" id="IPR015422">
    <property type="entry name" value="PyrdxlP-dep_Trfase_small"/>
</dbReference>
<dbReference type="AlphaFoldDB" id="A0A517YZZ5"/>
<dbReference type="Proteomes" id="UP000320496">
    <property type="component" value="Chromosome"/>
</dbReference>
<evidence type="ECO:0000256" key="2">
    <source>
        <dbReference type="ARBA" id="ARBA00037999"/>
    </source>
</evidence>
<accession>A0A517YZZ5</accession>
<reference evidence="7 8" key="1">
    <citation type="submission" date="2019-02" db="EMBL/GenBank/DDBJ databases">
        <title>Deep-cultivation of Planctomycetes and their phenomic and genomic characterization uncovers novel biology.</title>
        <authorList>
            <person name="Wiegand S."/>
            <person name="Jogler M."/>
            <person name="Boedeker C."/>
            <person name="Pinto D."/>
            <person name="Vollmers J."/>
            <person name="Rivas-Marin E."/>
            <person name="Kohn T."/>
            <person name="Peeters S.H."/>
            <person name="Heuer A."/>
            <person name="Rast P."/>
            <person name="Oberbeckmann S."/>
            <person name="Bunk B."/>
            <person name="Jeske O."/>
            <person name="Meyerdierks A."/>
            <person name="Storesund J.E."/>
            <person name="Kallscheuer N."/>
            <person name="Luecker S."/>
            <person name="Lage O.M."/>
            <person name="Pohl T."/>
            <person name="Merkel B.J."/>
            <person name="Hornburger P."/>
            <person name="Mueller R.-W."/>
            <person name="Bruemmer F."/>
            <person name="Labrenz M."/>
            <person name="Spormann A.M."/>
            <person name="Op den Camp H."/>
            <person name="Overmann J."/>
            <person name="Amann R."/>
            <person name="Jetten M.S.M."/>
            <person name="Mascher T."/>
            <person name="Medema M.H."/>
            <person name="Devos D.P."/>
            <person name="Kaster A.-K."/>
            <person name="Ovreas L."/>
            <person name="Rohde M."/>
            <person name="Galperin M.Y."/>
            <person name="Jogler C."/>
        </authorList>
    </citation>
    <scope>NUCLEOTIDE SEQUENCE [LARGE SCALE GENOMIC DNA]</scope>
    <source>
        <strain evidence="7 8">Mal4</strain>
    </source>
</reference>
<dbReference type="KEGG" id="mri:Mal4_00350"/>
<dbReference type="RefSeq" id="WP_145366457.1">
    <property type="nucleotide sequence ID" value="NZ_CP036275.1"/>
</dbReference>
<comment type="similarity">
    <text evidence="2 5">Belongs to the DegT/DnrJ/EryC1 family.</text>
</comment>
<dbReference type="Pfam" id="PF01041">
    <property type="entry name" value="DegT_DnrJ_EryC1"/>
    <property type="match status" value="1"/>
</dbReference>
<feature type="modified residue" description="N6-(pyridoxal phosphate)lysine" evidence="4">
    <location>
        <position position="204"/>
    </location>
</feature>
<dbReference type="InterPro" id="IPR015424">
    <property type="entry name" value="PyrdxlP-dep_Trfase"/>
</dbReference>
<keyword evidence="1 4" id="KW-0663">Pyridoxal phosphate</keyword>
<evidence type="ECO:0000256" key="3">
    <source>
        <dbReference type="PIRSR" id="PIRSR000390-1"/>
    </source>
</evidence>
<proteinExistence type="inferred from homology"/>
<dbReference type="PIRSF" id="PIRSF000390">
    <property type="entry name" value="PLP_StrS"/>
    <property type="match status" value="1"/>
</dbReference>
<dbReference type="GO" id="GO:0000271">
    <property type="term" value="P:polysaccharide biosynthetic process"/>
    <property type="evidence" value="ECO:0007669"/>
    <property type="project" value="TreeGrafter"/>
</dbReference>
<gene>
    <name evidence="7" type="primary">stsC</name>
    <name evidence="7" type="ORF">Mal4_00350</name>
</gene>
<evidence type="ECO:0000313" key="7">
    <source>
        <dbReference type="EMBL" id="QDU35753.1"/>
    </source>
</evidence>
<feature type="region of interest" description="Disordered" evidence="6">
    <location>
        <begin position="1"/>
        <end position="27"/>
    </location>
</feature>
<dbReference type="GO" id="GO:0047310">
    <property type="term" value="F:glutamine-scyllo-inositol transaminase activity"/>
    <property type="evidence" value="ECO:0007669"/>
    <property type="project" value="UniProtKB-EC"/>
</dbReference>